<dbReference type="RefSeq" id="WP_191750708.1">
    <property type="nucleotide sequence ID" value="NZ_JACSQZ010000052.1"/>
</dbReference>
<dbReference type="InterPro" id="IPR006699">
    <property type="entry name" value="GlpP"/>
</dbReference>
<protein>
    <submittedName>
        <fullName evidence="1">Glycerol-3-phosphate responsive antiterminator</fullName>
    </submittedName>
</protein>
<dbReference type="EMBL" id="JACSQZ010000052">
    <property type="protein sequence ID" value="MBD7915958.1"/>
    <property type="molecule type" value="Genomic_DNA"/>
</dbReference>
<organism evidence="1 2">
    <name type="scientific">Clostridium gallinarum</name>
    <dbReference type="NCBI Taxonomy" id="2762246"/>
    <lineage>
        <taxon>Bacteria</taxon>
        <taxon>Bacillati</taxon>
        <taxon>Bacillota</taxon>
        <taxon>Clostridia</taxon>
        <taxon>Eubacteriales</taxon>
        <taxon>Clostridiaceae</taxon>
        <taxon>Clostridium</taxon>
    </lineage>
</organism>
<dbReference type="InterPro" id="IPR013785">
    <property type="entry name" value="Aldolase_TIM"/>
</dbReference>
<name>A0ABR8Q6B9_9CLOT</name>
<dbReference type="Pfam" id="PF04309">
    <property type="entry name" value="G3P_antiterm"/>
    <property type="match status" value="1"/>
</dbReference>
<dbReference type="PANTHER" id="PTHR35787:SF1">
    <property type="entry name" value="GLYCEROL UPTAKE OPERON ANTITERMINATOR REGULATORY PROTEIN"/>
    <property type="match status" value="1"/>
</dbReference>
<evidence type="ECO:0000313" key="1">
    <source>
        <dbReference type="EMBL" id="MBD7915958.1"/>
    </source>
</evidence>
<reference evidence="1 2" key="1">
    <citation type="submission" date="2020-08" db="EMBL/GenBank/DDBJ databases">
        <title>A Genomic Blueprint of the Chicken Gut Microbiome.</title>
        <authorList>
            <person name="Gilroy R."/>
            <person name="Ravi A."/>
            <person name="Getino M."/>
            <person name="Pursley I."/>
            <person name="Horton D.L."/>
            <person name="Alikhan N.-F."/>
            <person name="Baker D."/>
            <person name="Gharbi K."/>
            <person name="Hall N."/>
            <person name="Watson M."/>
            <person name="Adriaenssens E.M."/>
            <person name="Foster-Nyarko E."/>
            <person name="Jarju S."/>
            <person name="Secka A."/>
            <person name="Antonio M."/>
            <person name="Oren A."/>
            <person name="Chaudhuri R."/>
            <person name="La Ragione R.M."/>
            <person name="Hildebrand F."/>
            <person name="Pallen M.J."/>
        </authorList>
    </citation>
    <scope>NUCLEOTIDE SEQUENCE [LARGE SCALE GENOMIC DNA]</scope>
    <source>
        <strain evidence="1 2">Sa3CUN1</strain>
    </source>
</reference>
<dbReference type="Proteomes" id="UP000640335">
    <property type="component" value="Unassembled WGS sequence"/>
</dbReference>
<dbReference type="SUPFAM" id="SSF110391">
    <property type="entry name" value="GlpP-like"/>
    <property type="match status" value="1"/>
</dbReference>
<gene>
    <name evidence="1" type="ORF">H9660_12455</name>
</gene>
<accession>A0ABR8Q6B9</accession>
<dbReference type="Gene3D" id="3.20.20.70">
    <property type="entry name" value="Aldolase class I"/>
    <property type="match status" value="1"/>
</dbReference>
<proteinExistence type="predicted"/>
<keyword evidence="2" id="KW-1185">Reference proteome</keyword>
<sequence length="85" mass="9198">MNIKEVLENTPIIAAVKNAEKHILNESDTIEILPGVIPKVIETLSSMSKKPIIVGGLIETKNEVIQALNSGATCISTTDETIWNI</sequence>
<comment type="caution">
    <text evidence="1">The sequence shown here is derived from an EMBL/GenBank/DDBJ whole genome shotgun (WGS) entry which is preliminary data.</text>
</comment>
<evidence type="ECO:0000313" key="2">
    <source>
        <dbReference type="Proteomes" id="UP000640335"/>
    </source>
</evidence>
<dbReference type="PANTHER" id="PTHR35787">
    <property type="entry name" value="GLYCEROL UPTAKE OPERON ANTITERMINATOR REGULATORY PROTEIN"/>
    <property type="match status" value="1"/>
</dbReference>